<organism evidence="2">
    <name type="scientific">Sediminibacterium sp. KACHI17</name>
    <dbReference type="NCBI Taxonomy" id="1751071"/>
    <lineage>
        <taxon>Bacteria</taxon>
        <taxon>Pseudomonadati</taxon>
        <taxon>Bacteroidota</taxon>
        <taxon>Chitinophagia</taxon>
        <taxon>Chitinophagales</taxon>
        <taxon>Chitinophagaceae</taxon>
        <taxon>Sediminibacterium</taxon>
    </lineage>
</organism>
<proteinExistence type="predicted"/>
<protein>
    <submittedName>
        <fullName evidence="2">Uncharacterized protein</fullName>
    </submittedName>
</protein>
<name>A0AAT9GKQ9_9BACT</name>
<gene>
    <name evidence="2" type="ORF">KACHI17_21440</name>
</gene>
<evidence type="ECO:0000256" key="1">
    <source>
        <dbReference type="SAM" id="SignalP"/>
    </source>
</evidence>
<keyword evidence="1" id="KW-0732">Signal</keyword>
<accession>A0AAT9GKQ9</accession>
<dbReference type="EMBL" id="AP029612">
    <property type="protein sequence ID" value="BFG71263.1"/>
    <property type="molecule type" value="Genomic_DNA"/>
</dbReference>
<evidence type="ECO:0000313" key="2">
    <source>
        <dbReference type="EMBL" id="BFG71263.1"/>
    </source>
</evidence>
<sequence>MFTKTVKNMKKGMFALILALAVVVSGIVLANHETNDKPVKKPLPMTAAEKTAAMKTWEATPDGIRFNNWKTSPAGQKVLTGANKIRHHINASSNMEAVVTSLSLPPGSRLGFGVMVSINGEEYILSFGPEENEAFKQLKELKVNDKILVKSHAVSYAPKYAYPIITGNYVERDHKVLYKRAPKTDGC</sequence>
<feature type="signal peptide" evidence="1">
    <location>
        <begin position="1"/>
        <end position="30"/>
    </location>
</feature>
<dbReference type="AlphaFoldDB" id="A0AAT9GKQ9"/>
<feature type="chain" id="PRO_5043927566" evidence="1">
    <location>
        <begin position="31"/>
        <end position="187"/>
    </location>
</feature>
<reference evidence="2" key="1">
    <citation type="submission" date="2024-02" db="EMBL/GenBank/DDBJ databases">
        <title>Sediminibacterium planktonica sp. nov. and Sediminibacterium longus sp. nov., isolated from surface lake and river water.</title>
        <authorList>
            <person name="Watanabe K."/>
            <person name="Takemine S."/>
            <person name="Ishii Y."/>
            <person name="Ogata Y."/>
            <person name="Shindo C."/>
            <person name="Suda W."/>
        </authorList>
    </citation>
    <scope>NUCLEOTIDE SEQUENCE</scope>
    <source>
        <strain evidence="2">KACHI17</strain>
    </source>
</reference>